<feature type="transmembrane region" description="Helical" evidence="6">
    <location>
        <begin position="464"/>
        <end position="483"/>
    </location>
</feature>
<dbReference type="InterPro" id="IPR003834">
    <property type="entry name" value="Cyt_c_assmbl_TM_dom"/>
</dbReference>
<dbReference type="GO" id="GO:0045454">
    <property type="term" value="P:cell redox homeostasis"/>
    <property type="evidence" value="ECO:0007669"/>
    <property type="project" value="TreeGrafter"/>
</dbReference>
<dbReference type="PANTHER" id="PTHR32234">
    <property type="entry name" value="THIOL:DISULFIDE INTERCHANGE PROTEIN DSBD"/>
    <property type="match status" value="1"/>
</dbReference>
<dbReference type="CDD" id="cd02953">
    <property type="entry name" value="DsbDgamma"/>
    <property type="match status" value="1"/>
</dbReference>
<keyword evidence="5 6" id="KW-0472">Membrane</keyword>
<dbReference type="AlphaFoldDB" id="A0A6M1RTS4"/>
<dbReference type="GO" id="GO:0015035">
    <property type="term" value="F:protein-disulfide reductase activity"/>
    <property type="evidence" value="ECO:0007669"/>
    <property type="project" value="TreeGrafter"/>
</dbReference>
<organism evidence="10 11">
    <name type="scientific">Limisphaera ngatamarikiensis</name>
    <dbReference type="NCBI Taxonomy" id="1324935"/>
    <lineage>
        <taxon>Bacteria</taxon>
        <taxon>Pseudomonadati</taxon>
        <taxon>Verrucomicrobiota</taxon>
        <taxon>Verrucomicrobiia</taxon>
        <taxon>Limisphaerales</taxon>
        <taxon>Limisphaeraceae</taxon>
        <taxon>Limisphaera</taxon>
    </lineage>
</organism>
<evidence type="ECO:0000313" key="11">
    <source>
        <dbReference type="Proteomes" id="UP000477311"/>
    </source>
</evidence>
<feature type="signal peptide" evidence="7">
    <location>
        <begin position="1"/>
        <end position="24"/>
    </location>
</feature>
<feature type="transmembrane region" description="Helical" evidence="6">
    <location>
        <begin position="350"/>
        <end position="374"/>
    </location>
</feature>
<evidence type="ECO:0000256" key="7">
    <source>
        <dbReference type="SAM" id="SignalP"/>
    </source>
</evidence>
<gene>
    <name evidence="10" type="ORF">G4L39_11675</name>
</gene>
<feature type="chain" id="PRO_5026982670" description="DUF255 domain-containing protein" evidence="7">
    <location>
        <begin position="25"/>
        <end position="718"/>
    </location>
</feature>
<keyword evidence="7" id="KW-0732">Signal</keyword>
<name>A0A6M1RTS4_9BACT</name>
<feature type="domain" description="Thiol:disulfide interchange protein DsbD N-terminal" evidence="9">
    <location>
        <begin position="33"/>
        <end position="147"/>
    </location>
</feature>
<evidence type="ECO:0000256" key="4">
    <source>
        <dbReference type="ARBA" id="ARBA00022989"/>
    </source>
</evidence>
<dbReference type="EMBL" id="JAAKYA010000079">
    <property type="protein sequence ID" value="NGO40045.1"/>
    <property type="molecule type" value="Genomic_DNA"/>
</dbReference>
<dbReference type="Pfam" id="PF11412">
    <property type="entry name" value="DsbD_N"/>
    <property type="match status" value="1"/>
</dbReference>
<comment type="caution">
    <text evidence="10">The sequence shown here is derived from an EMBL/GenBank/DDBJ whole genome shotgun (WGS) entry which is preliminary data.</text>
</comment>
<evidence type="ECO:0008006" key="12">
    <source>
        <dbReference type="Google" id="ProtNLM"/>
    </source>
</evidence>
<keyword evidence="4 6" id="KW-1133">Transmembrane helix</keyword>
<feature type="transmembrane region" description="Helical" evidence="6">
    <location>
        <begin position="560"/>
        <end position="577"/>
    </location>
</feature>
<evidence type="ECO:0000256" key="3">
    <source>
        <dbReference type="ARBA" id="ARBA00022748"/>
    </source>
</evidence>
<evidence type="ECO:0000259" key="9">
    <source>
        <dbReference type="Pfam" id="PF11412"/>
    </source>
</evidence>
<evidence type="ECO:0000256" key="5">
    <source>
        <dbReference type="ARBA" id="ARBA00023136"/>
    </source>
</evidence>
<keyword evidence="2 6" id="KW-0812">Transmembrane</keyword>
<dbReference type="PANTHER" id="PTHR32234:SF3">
    <property type="entry name" value="SUPPRESSION OF COPPER SENSITIVITY PROTEIN"/>
    <property type="match status" value="1"/>
</dbReference>
<feature type="transmembrane region" description="Helical" evidence="6">
    <location>
        <begin position="306"/>
        <end position="329"/>
    </location>
</feature>
<dbReference type="InterPro" id="IPR035671">
    <property type="entry name" value="DsbD_gamma"/>
</dbReference>
<dbReference type="InterPro" id="IPR028250">
    <property type="entry name" value="DsbDN"/>
</dbReference>
<feature type="transmembrane region" description="Helical" evidence="6">
    <location>
        <begin position="428"/>
        <end position="458"/>
    </location>
</feature>
<dbReference type="SUPFAM" id="SSF52833">
    <property type="entry name" value="Thioredoxin-like"/>
    <property type="match status" value="1"/>
</dbReference>
<feature type="transmembrane region" description="Helical" evidence="6">
    <location>
        <begin position="503"/>
        <end position="524"/>
    </location>
</feature>
<proteinExistence type="predicted"/>
<comment type="subcellular location">
    <subcellularLocation>
        <location evidence="1">Membrane</location>
        <topology evidence="1">Multi-pass membrane protein</topology>
    </subcellularLocation>
</comment>
<dbReference type="GO" id="GO:0017004">
    <property type="term" value="P:cytochrome complex assembly"/>
    <property type="evidence" value="ECO:0007669"/>
    <property type="project" value="UniProtKB-KW"/>
</dbReference>
<dbReference type="RefSeq" id="WP_165108362.1">
    <property type="nucleotide sequence ID" value="NZ_JAAKYA010000079.1"/>
</dbReference>
<evidence type="ECO:0000259" key="8">
    <source>
        <dbReference type="Pfam" id="PF02683"/>
    </source>
</evidence>
<protein>
    <recommendedName>
        <fullName evidence="12">DUF255 domain-containing protein</fullName>
    </recommendedName>
</protein>
<dbReference type="Pfam" id="PF02683">
    <property type="entry name" value="DsbD_TM"/>
    <property type="match status" value="1"/>
</dbReference>
<dbReference type="InterPro" id="IPR036249">
    <property type="entry name" value="Thioredoxin-like_sf"/>
</dbReference>
<keyword evidence="3" id="KW-0201">Cytochrome c-type biogenesis</keyword>
<feature type="transmembrane region" description="Helical" evidence="6">
    <location>
        <begin position="386"/>
        <end position="407"/>
    </location>
</feature>
<dbReference type="Proteomes" id="UP000477311">
    <property type="component" value="Unassembled WGS sequence"/>
</dbReference>
<evidence type="ECO:0000313" key="10">
    <source>
        <dbReference type="EMBL" id="NGO40045.1"/>
    </source>
</evidence>
<reference evidence="10 11" key="1">
    <citation type="submission" date="2020-02" db="EMBL/GenBank/DDBJ databases">
        <title>Draft genome sequence of Limisphaera ngatamarikiensis NGM72.4T, a thermophilic Verrucomicrobia grouped in subdivision 3.</title>
        <authorList>
            <person name="Carere C.R."/>
            <person name="Steen J."/>
            <person name="Hugenholtz P."/>
            <person name="Stott M.B."/>
        </authorList>
    </citation>
    <scope>NUCLEOTIDE SEQUENCE [LARGE SCALE GENOMIC DNA]</scope>
    <source>
        <strain evidence="10 11">NGM72.4</strain>
    </source>
</reference>
<dbReference type="GO" id="GO:0016020">
    <property type="term" value="C:membrane"/>
    <property type="evidence" value="ECO:0007669"/>
    <property type="project" value="UniProtKB-SubCell"/>
</dbReference>
<dbReference type="Gene3D" id="3.40.30.10">
    <property type="entry name" value="Glutaredoxin"/>
    <property type="match status" value="1"/>
</dbReference>
<feature type="domain" description="Cytochrome C biogenesis protein transmembrane" evidence="8">
    <location>
        <begin position="306"/>
        <end position="520"/>
    </location>
</feature>
<feature type="transmembrane region" description="Helical" evidence="6">
    <location>
        <begin position="530"/>
        <end position="548"/>
    </location>
</feature>
<accession>A0A6M1RTS4</accession>
<dbReference type="Pfam" id="PF13899">
    <property type="entry name" value="Thioredoxin_7"/>
    <property type="match status" value="1"/>
</dbReference>
<sequence length="718" mass="78634">MRPIRFWRCGVGLVFALAAAEAVAAHTRARLVLSADEARPGDTIWAGVILQMDPEWHTYWRNPGASGIATEIAWALPAGVQPGSIHWPPPEKYAEGDLITYVYHDEVMLLVPLHLAKDLSPGRVELRATVSWLECKESCLPGSAELAASLRVGGELKPSADHETIEQWRRRLPSEGSALAFQGRWDMPAGAERRRPVVLEWRDPVASSSRAEGASWDFYPYAAPDYEVQAATTALPAEEGMVRVRKEVETYHADRWPDRLEGLVVLRKGREVQAWEVRGPVHEPGETAAATGTARRSRAEPGWVRILAYAFLGGLILNVMPCVLPVIALKILGFVNQAREDRRRVRRLGLVYTLGVLVSFAVLAVLVIGLQAAGRQAGWGIQFGNPYFLVAMTLLVTLIALNLFGVFEVSLGGRALESAAGLARREGAAGAFFSGLLTTVLATSCTAPFLGAAVGFAFVQPPGVVVLVMLTIGAGLAFPYLLLSWQPAWMKWLPKPGPWMEHFKVLMGFPMLAAGVWLLTLVEAHYGERVWALGYFLVVVAVAAWLFGTFWQRSVRRHPAALWIALGLLVGGYATLLEGSMQWRQPAPVTAGTGPRAEQDGIPWRSWSPEAVAEARRQGHPVLVDFTARWCLTCQVNKKFALEVDSVRQKLRETGTVAFLADYTHFDPAIGEELKRFGRAGVPLVVVYPADPSRDPLVLPEALTPGMVLDALEQAARN</sequence>
<evidence type="ECO:0000256" key="6">
    <source>
        <dbReference type="SAM" id="Phobius"/>
    </source>
</evidence>
<evidence type="ECO:0000256" key="1">
    <source>
        <dbReference type="ARBA" id="ARBA00004141"/>
    </source>
</evidence>
<keyword evidence="11" id="KW-1185">Reference proteome</keyword>
<evidence type="ECO:0000256" key="2">
    <source>
        <dbReference type="ARBA" id="ARBA00022692"/>
    </source>
</evidence>